<dbReference type="STRING" id="868595.Desca_0884"/>
<dbReference type="Gene3D" id="3.40.50.2000">
    <property type="entry name" value="Glycogen Phosphorylase B"/>
    <property type="match status" value="2"/>
</dbReference>
<evidence type="ECO:0000259" key="3">
    <source>
        <dbReference type="Pfam" id="PF13847"/>
    </source>
</evidence>
<dbReference type="Pfam" id="PF00534">
    <property type="entry name" value="Glycos_transf_1"/>
    <property type="match status" value="1"/>
</dbReference>
<keyword evidence="4" id="KW-0808">Transferase</keyword>
<evidence type="ECO:0000313" key="5">
    <source>
        <dbReference type="Proteomes" id="UP000009226"/>
    </source>
</evidence>
<evidence type="ECO:0000259" key="1">
    <source>
        <dbReference type="Pfam" id="PF00534"/>
    </source>
</evidence>
<dbReference type="eggNOG" id="COG0438">
    <property type="taxonomic scope" value="Bacteria"/>
</dbReference>
<dbReference type="CDD" id="cd02440">
    <property type="entry name" value="AdoMet_MTases"/>
    <property type="match status" value="1"/>
</dbReference>
<dbReference type="PANTHER" id="PTHR45947">
    <property type="entry name" value="SULFOQUINOVOSYL TRANSFERASE SQD2"/>
    <property type="match status" value="1"/>
</dbReference>
<dbReference type="InterPro" id="IPR028098">
    <property type="entry name" value="Glyco_trans_4-like_N"/>
</dbReference>
<feature type="domain" description="Glycosyl transferase family 1" evidence="1">
    <location>
        <begin position="600"/>
        <end position="752"/>
    </location>
</feature>
<reference evidence="4 5" key="1">
    <citation type="submission" date="2011-05" db="EMBL/GenBank/DDBJ databases">
        <title>Complete sequence of Desulfotomaculum carboxydivorans CO-1-SRB.</title>
        <authorList>
            <consortium name="US DOE Joint Genome Institute"/>
            <person name="Lucas S."/>
            <person name="Han J."/>
            <person name="Lapidus A."/>
            <person name="Cheng J.-F."/>
            <person name="Goodwin L."/>
            <person name="Pitluck S."/>
            <person name="Peters L."/>
            <person name="Mikhailova N."/>
            <person name="Lu M."/>
            <person name="Han C."/>
            <person name="Tapia R."/>
            <person name="Land M."/>
            <person name="Hauser L."/>
            <person name="Kyrpides N."/>
            <person name="Ivanova N."/>
            <person name="Pagani I."/>
            <person name="Stams A."/>
            <person name="Plugge C."/>
            <person name="Muyzer G."/>
            <person name="Kuever J."/>
            <person name="Parshina S."/>
            <person name="Ivanova A."/>
            <person name="Nazina T."/>
            <person name="Woyke T."/>
        </authorList>
    </citation>
    <scope>NUCLEOTIDE SEQUENCE [LARGE SCALE GENOMIC DNA]</scope>
    <source>
        <strain evidence="5">DSM 14880 / VKM B-2319 / CO-1-SRB</strain>
    </source>
</reference>
<keyword evidence="5" id="KW-1185">Reference proteome</keyword>
<feature type="domain" description="Methyltransferase" evidence="3">
    <location>
        <begin position="167"/>
        <end position="266"/>
    </location>
</feature>
<dbReference type="InterPro" id="IPR050194">
    <property type="entry name" value="Glycosyltransferase_grp1"/>
</dbReference>
<feature type="domain" description="Glycosyltransferase subfamily 4-like N-terminal" evidence="2">
    <location>
        <begin position="368"/>
        <end position="483"/>
    </location>
</feature>
<protein>
    <submittedName>
        <fullName evidence="4">Glycosyl transferase group 1</fullName>
    </submittedName>
</protein>
<evidence type="ECO:0000313" key="4">
    <source>
        <dbReference type="EMBL" id="AEF93763.1"/>
    </source>
</evidence>
<accession>F6B9R5</accession>
<dbReference type="HOGENOM" id="CLU_357796_0_0_9"/>
<dbReference type="EMBL" id="CP002736">
    <property type="protein sequence ID" value="AEF93763.1"/>
    <property type="molecule type" value="Genomic_DNA"/>
</dbReference>
<dbReference type="SUPFAM" id="SSF53335">
    <property type="entry name" value="S-adenosyl-L-methionine-dependent methyltransferases"/>
    <property type="match status" value="1"/>
</dbReference>
<dbReference type="Gene3D" id="3.40.50.150">
    <property type="entry name" value="Vaccinia Virus protein VP39"/>
    <property type="match status" value="1"/>
</dbReference>
<dbReference type="Pfam" id="PF13847">
    <property type="entry name" value="Methyltransf_31"/>
    <property type="match status" value="1"/>
</dbReference>
<dbReference type="AlphaFoldDB" id="F6B9R5"/>
<dbReference type="RefSeq" id="WP_013809899.1">
    <property type="nucleotide sequence ID" value="NC_015565.1"/>
</dbReference>
<dbReference type="Proteomes" id="UP000009226">
    <property type="component" value="Chromosome"/>
</dbReference>
<dbReference type="InterPro" id="IPR029063">
    <property type="entry name" value="SAM-dependent_MTases_sf"/>
</dbReference>
<dbReference type="Pfam" id="PF13439">
    <property type="entry name" value="Glyco_transf_4"/>
    <property type="match status" value="1"/>
</dbReference>
<organism evidence="4 5">
    <name type="scientific">Desulfotomaculum nigrificans (strain DSM 14880 / VKM B-2319 / CO-1-SRB)</name>
    <name type="common">Desulfotomaculum carboxydivorans</name>
    <dbReference type="NCBI Taxonomy" id="868595"/>
    <lineage>
        <taxon>Bacteria</taxon>
        <taxon>Bacillati</taxon>
        <taxon>Bacillota</taxon>
        <taxon>Clostridia</taxon>
        <taxon>Eubacteriales</taxon>
        <taxon>Desulfotomaculaceae</taxon>
        <taxon>Desulfotomaculum</taxon>
    </lineage>
</organism>
<name>F6B9R5_DESCC</name>
<dbReference type="KEGG" id="dca:Desca_0884"/>
<evidence type="ECO:0000259" key="2">
    <source>
        <dbReference type="Pfam" id="PF13439"/>
    </source>
</evidence>
<sequence>MQFSSEFTQYQLYPKLPEGNWQILCLNLKQIGGRYFFDLLLADAVRHKVIPVLLNQCKLSENEVAVQEIVFDSLLAAWDQPLLNELCQQACSLIDRVLTDNQTIDWHPHIVFTELKNQFPLFNEMSNNNHHRRAVMGLENYSNGLKPIAMYQGVKQIINQLKNYPIAILDCACGSGAGSLILGSNQEHQVTGVDMDRDAVEFANLINTYDHVKFVQSNLADLAGTGQFDVAVSLETMEHVADPDGFLSNLLSTLKDDGIIIMSLPEARFHGMEYNSDHLTNWTGHKVKKFFSKYFTHYRFLVMECRDVNDPFHYALVAEEDVDKWQIENYFIVADKKDLKPKINTNQLSRKPLKILFVAHNIYPLEKSGVPIVTYNEATALQKKGHQVAVIITQAAGQAEKFRSDGILTYNIPPLDYVERFLDDFFLNRRQYLATIEAIINDFQPDIVHINNLLFISPKVMQLFSDYGIKIVREMHDIVEFCFRGFPTVDSPFSVRNETGLEMCRGPAPEKCSKCVLPQKHIANDKQSIKVKAFVTGKFFARLNYLNYLYDHVVDALVFMCDSWKNYVHQFIRGNQREYVIPLGLAGEKQATGGLYPQGKVPNFVYIGSISSLKGVDLLCQAFQDQNVLTEGFTLNIYGQVREQYLEEMVNGLVQFAGGKVNCHGPFGAEDLPAIMQSADIGIVPSYFETYCLTVREFLSWGKPVIAAATYGIKDIIQHDVNGMLFPVGNWQKLREQVARLLKDRELLERLRVGAMNTKVATLAEQIAQLEQVYYEVLGHETV</sequence>
<dbReference type="PANTHER" id="PTHR45947:SF3">
    <property type="entry name" value="SULFOQUINOVOSYL TRANSFERASE SQD2"/>
    <property type="match status" value="1"/>
</dbReference>
<dbReference type="SUPFAM" id="SSF53756">
    <property type="entry name" value="UDP-Glycosyltransferase/glycogen phosphorylase"/>
    <property type="match status" value="1"/>
</dbReference>
<dbReference type="GO" id="GO:0016757">
    <property type="term" value="F:glycosyltransferase activity"/>
    <property type="evidence" value="ECO:0007669"/>
    <property type="project" value="InterPro"/>
</dbReference>
<dbReference type="InterPro" id="IPR001296">
    <property type="entry name" value="Glyco_trans_1"/>
</dbReference>
<proteinExistence type="predicted"/>
<dbReference type="InterPro" id="IPR025714">
    <property type="entry name" value="Methyltranfer_dom"/>
</dbReference>
<dbReference type="eggNOG" id="COG2227">
    <property type="taxonomic scope" value="Bacteria"/>
</dbReference>
<gene>
    <name evidence="4" type="ordered locus">Desca_0884</name>
</gene>